<dbReference type="InterPro" id="IPR020846">
    <property type="entry name" value="MFS_dom"/>
</dbReference>
<dbReference type="PANTHER" id="PTHR23531:SF1">
    <property type="entry name" value="QUINOLENE RESISTANCE PROTEIN NORA"/>
    <property type="match status" value="1"/>
</dbReference>
<dbReference type="PROSITE" id="PS50850">
    <property type="entry name" value="MFS"/>
    <property type="match status" value="1"/>
</dbReference>
<evidence type="ECO:0000256" key="1">
    <source>
        <dbReference type="ARBA" id="ARBA00004651"/>
    </source>
</evidence>
<feature type="domain" description="Major facilitator superfamily (MFS) profile" evidence="6">
    <location>
        <begin position="20"/>
        <end position="385"/>
    </location>
</feature>
<dbReference type="Pfam" id="PF07690">
    <property type="entry name" value="MFS_1"/>
    <property type="match status" value="1"/>
</dbReference>
<feature type="transmembrane region" description="Helical" evidence="5">
    <location>
        <begin position="85"/>
        <end position="104"/>
    </location>
</feature>
<comment type="caution">
    <text evidence="7">The sequence shown here is derived from an EMBL/GenBank/DDBJ whole genome shotgun (WGS) entry which is preliminary data.</text>
</comment>
<evidence type="ECO:0000313" key="8">
    <source>
        <dbReference type="Proteomes" id="UP000317303"/>
    </source>
</evidence>
<dbReference type="Proteomes" id="UP000317303">
    <property type="component" value="Unassembled WGS sequence"/>
</dbReference>
<organism evidence="7 8">
    <name type="scientific">Prauserella rugosa</name>
    <dbReference type="NCBI Taxonomy" id="43354"/>
    <lineage>
        <taxon>Bacteria</taxon>
        <taxon>Bacillati</taxon>
        <taxon>Actinomycetota</taxon>
        <taxon>Actinomycetes</taxon>
        <taxon>Pseudonocardiales</taxon>
        <taxon>Pseudonocardiaceae</taxon>
        <taxon>Prauserella</taxon>
    </lineage>
</organism>
<feature type="transmembrane region" description="Helical" evidence="5">
    <location>
        <begin position="172"/>
        <end position="193"/>
    </location>
</feature>
<feature type="transmembrane region" description="Helical" evidence="5">
    <location>
        <begin position="21"/>
        <end position="42"/>
    </location>
</feature>
<evidence type="ECO:0000256" key="5">
    <source>
        <dbReference type="SAM" id="Phobius"/>
    </source>
</evidence>
<feature type="transmembrane region" description="Helical" evidence="5">
    <location>
        <begin position="361"/>
        <end position="381"/>
    </location>
</feature>
<proteinExistence type="predicted"/>
<dbReference type="InterPro" id="IPR011701">
    <property type="entry name" value="MFS"/>
</dbReference>
<protein>
    <submittedName>
        <fullName evidence="7">Putative MFS family arabinose efflux permease</fullName>
    </submittedName>
</protein>
<feature type="transmembrane region" description="Helical" evidence="5">
    <location>
        <begin position="298"/>
        <end position="315"/>
    </location>
</feature>
<dbReference type="EMBL" id="VLJV01000001">
    <property type="protein sequence ID" value="TWH20029.1"/>
    <property type="molecule type" value="Genomic_DNA"/>
</dbReference>
<dbReference type="PANTHER" id="PTHR23531">
    <property type="entry name" value="QUINOLENE RESISTANCE PROTEIN NORA"/>
    <property type="match status" value="1"/>
</dbReference>
<keyword evidence="4 5" id="KW-0472">Membrane</keyword>
<evidence type="ECO:0000259" key="6">
    <source>
        <dbReference type="PROSITE" id="PS50850"/>
    </source>
</evidence>
<reference evidence="7 8" key="1">
    <citation type="submission" date="2019-07" db="EMBL/GenBank/DDBJ databases">
        <title>R&amp;d 2014.</title>
        <authorList>
            <person name="Klenk H.-P."/>
        </authorList>
    </citation>
    <scope>NUCLEOTIDE SEQUENCE [LARGE SCALE GENOMIC DNA]</scope>
    <source>
        <strain evidence="7 8">DSM 43194</strain>
    </source>
</reference>
<evidence type="ECO:0000313" key="7">
    <source>
        <dbReference type="EMBL" id="TWH20029.1"/>
    </source>
</evidence>
<keyword evidence="8" id="KW-1185">Reference proteome</keyword>
<dbReference type="OrthoDB" id="5189108at2"/>
<keyword evidence="2 5" id="KW-0812">Transmembrane</keyword>
<keyword evidence="3 5" id="KW-1133">Transmembrane helix</keyword>
<dbReference type="GO" id="GO:0005886">
    <property type="term" value="C:plasma membrane"/>
    <property type="evidence" value="ECO:0007669"/>
    <property type="project" value="UniProtKB-SubCell"/>
</dbReference>
<feature type="transmembrane region" description="Helical" evidence="5">
    <location>
        <begin position="274"/>
        <end position="292"/>
    </location>
</feature>
<sequence length="385" mass="39095">MSASAPRTVHRDESPWRHGPFRLSLAATAVALCGYSLLMPVVPLWAVSRGAGTFAAGAATGVFMASTVVTQLGTGLLVQRYGYRIAILLGIAFLGAPTPLLIVWTSSPGILTVSLLRGVGFGLLTVCGSALIAELLPPAAVPRGSGIYGLATGVPQLIGLPAGPWLAEHWGFVAVFVLATALPAVATVPALLLPPAHPTTGPERRGGLLTAAKVTWKPWLPMLAASTGLGALATFTPIVLLTPESSIALLLMPLATTVSRWAAGRIGARSAGRLLTPALALVGVGLAGYACFGEAGPAWLVVVSMVVFGIGFGAVQNESLVAMFRRTSAGRASISWNVAFDAGQGLGAVAVGAVVSGTTYAVAFGLLAAWSLVLLPVALSAGRRG</sequence>
<feature type="transmembrane region" description="Helical" evidence="5">
    <location>
        <begin position="336"/>
        <end position="355"/>
    </location>
</feature>
<dbReference type="SUPFAM" id="SSF103473">
    <property type="entry name" value="MFS general substrate transporter"/>
    <property type="match status" value="1"/>
</dbReference>
<dbReference type="RefSeq" id="WP_051757497.1">
    <property type="nucleotide sequence ID" value="NZ_JOIJ01000003.1"/>
</dbReference>
<gene>
    <name evidence="7" type="ORF">JD82_01869</name>
</gene>
<feature type="transmembrane region" description="Helical" evidence="5">
    <location>
        <begin position="110"/>
        <end position="133"/>
    </location>
</feature>
<accession>A0A660CEU4</accession>
<feature type="transmembrane region" description="Helical" evidence="5">
    <location>
        <begin position="214"/>
        <end position="240"/>
    </location>
</feature>
<feature type="transmembrane region" description="Helical" evidence="5">
    <location>
        <begin position="145"/>
        <end position="166"/>
    </location>
</feature>
<dbReference type="InterPro" id="IPR036259">
    <property type="entry name" value="MFS_trans_sf"/>
</dbReference>
<evidence type="ECO:0000256" key="4">
    <source>
        <dbReference type="ARBA" id="ARBA00023136"/>
    </source>
</evidence>
<comment type="subcellular location">
    <subcellularLocation>
        <location evidence="1">Cell membrane</location>
        <topology evidence="1">Multi-pass membrane protein</topology>
    </subcellularLocation>
</comment>
<evidence type="ECO:0000256" key="2">
    <source>
        <dbReference type="ARBA" id="ARBA00022692"/>
    </source>
</evidence>
<dbReference type="InterPro" id="IPR052714">
    <property type="entry name" value="MFS_Exporter"/>
</dbReference>
<name>A0A660CEU4_9PSEU</name>
<dbReference type="GO" id="GO:0022857">
    <property type="term" value="F:transmembrane transporter activity"/>
    <property type="evidence" value="ECO:0007669"/>
    <property type="project" value="InterPro"/>
</dbReference>
<evidence type="ECO:0000256" key="3">
    <source>
        <dbReference type="ARBA" id="ARBA00022989"/>
    </source>
</evidence>
<dbReference type="Gene3D" id="1.20.1250.20">
    <property type="entry name" value="MFS general substrate transporter like domains"/>
    <property type="match status" value="1"/>
</dbReference>
<dbReference type="AlphaFoldDB" id="A0A660CEU4"/>
<feature type="transmembrane region" description="Helical" evidence="5">
    <location>
        <begin position="54"/>
        <end position="78"/>
    </location>
</feature>